<feature type="non-terminal residue" evidence="1">
    <location>
        <position position="472"/>
    </location>
</feature>
<name>A0A0F9AFA4_9ZZZZ</name>
<comment type="caution">
    <text evidence="1">The sequence shown here is derived from an EMBL/GenBank/DDBJ whole genome shotgun (WGS) entry which is preliminary data.</text>
</comment>
<gene>
    <name evidence="1" type="ORF">LCGC14_2578300</name>
</gene>
<evidence type="ECO:0000313" key="1">
    <source>
        <dbReference type="EMBL" id="KKL08194.1"/>
    </source>
</evidence>
<feature type="non-terminal residue" evidence="1">
    <location>
        <position position="1"/>
    </location>
</feature>
<sequence length="472" mass="53469">EIILIDESEITKLNSDIRFLLRKEITVNSQINTINATKVDSKITFLKTSNNIVNSDIRFSKYAYGSETILGRPDFHVFINGVETGDVALDSIRVVRADEQKNMAYFSVARKHDDLDRTLAAVASEITNQNAVIVKIEDRTIFTGTIKELQCYSTEKVNITAESTSFGAVDFSTVNLGLQDSSRQIHLYDVIANDINIFNPTIDPSEENPVKYKGVSVDLGTEDKQYVVITGERGSDPRTSVERSLYSKNIKDAINDGTFKPEQGYTYFWWVSGWKKDKEGYWKIIGATSDFFSVAYRNSWFNTNTAYYIGTSLSNSSSGIYYFDFVRAIKQKVFPVFSTELGTYTLGTAPFKTISTKNGRTDYWARYEDHPDWGLIKDFPEGHNHVDYAKEIAAIEFDKMKTINDEILPVTRVNVELTVDAFLYYNIQLNTRINLDNTTVAGTYKNNNGFPVSVKGIEIDSRAMQVRLICDN</sequence>
<dbReference type="EMBL" id="LAZR01042978">
    <property type="protein sequence ID" value="KKL08194.1"/>
    <property type="molecule type" value="Genomic_DNA"/>
</dbReference>
<organism evidence="1">
    <name type="scientific">marine sediment metagenome</name>
    <dbReference type="NCBI Taxonomy" id="412755"/>
    <lineage>
        <taxon>unclassified sequences</taxon>
        <taxon>metagenomes</taxon>
        <taxon>ecological metagenomes</taxon>
    </lineage>
</organism>
<reference evidence="1" key="1">
    <citation type="journal article" date="2015" name="Nature">
        <title>Complex archaea that bridge the gap between prokaryotes and eukaryotes.</title>
        <authorList>
            <person name="Spang A."/>
            <person name="Saw J.H."/>
            <person name="Jorgensen S.L."/>
            <person name="Zaremba-Niedzwiedzka K."/>
            <person name="Martijn J."/>
            <person name="Lind A.E."/>
            <person name="van Eijk R."/>
            <person name="Schleper C."/>
            <person name="Guy L."/>
            <person name="Ettema T.J."/>
        </authorList>
    </citation>
    <scope>NUCLEOTIDE SEQUENCE</scope>
</reference>
<accession>A0A0F9AFA4</accession>
<proteinExistence type="predicted"/>
<protein>
    <submittedName>
        <fullName evidence="1">Uncharacterized protein</fullName>
    </submittedName>
</protein>
<dbReference type="AlphaFoldDB" id="A0A0F9AFA4"/>